<dbReference type="InterPro" id="IPR006145">
    <property type="entry name" value="PsdUridine_synth_RsuA/RluA"/>
</dbReference>
<dbReference type="GO" id="GO:0000455">
    <property type="term" value="P:enzyme-directed rRNA pseudouridine synthesis"/>
    <property type="evidence" value="ECO:0007669"/>
    <property type="project" value="TreeGrafter"/>
</dbReference>
<keyword evidence="3" id="KW-0456">Lyase</keyword>
<dbReference type="GO" id="GO:0003723">
    <property type="term" value="F:RNA binding"/>
    <property type="evidence" value="ECO:0007669"/>
    <property type="project" value="InterPro"/>
</dbReference>
<gene>
    <name evidence="3" type="ORF">JCM19314_716</name>
</gene>
<dbReference type="EC" id="4.2.1.70" evidence="3"/>
<dbReference type="SUPFAM" id="SSF55120">
    <property type="entry name" value="Pseudouridine synthase"/>
    <property type="match status" value="1"/>
</dbReference>
<dbReference type="GO" id="GO:0004730">
    <property type="term" value="F:pseudouridylate synthase activity"/>
    <property type="evidence" value="ECO:0007669"/>
    <property type="project" value="UniProtKB-EC"/>
</dbReference>
<proteinExistence type="predicted"/>
<evidence type="ECO:0000313" key="3">
    <source>
        <dbReference type="EMBL" id="GAL01272.1"/>
    </source>
</evidence>
<evidence type="ECO:0000259" key="2">
    <source>
        <dbReference type="Pfam" id="PF00849"/>
    </source>
</evidence>
<evidence type="ECO:0000256" key="1">
    <source>
        <dbReference type="SAM" id="Coils"/>
    </source>
</evidence>
<evidence type="ECO:0000313" key="4">
    <source>
        <dbReference type="Proteomes" id="UP000029226"/>
    </source>
</evidence>
<accession>A0A090R0P9</accession>
<dbReference type="PROSITE" id="PS01129">
    <property type="entry name" value="PSI_RLU"/>
    <property type="match status" value="1"/>
</dbReference>
<dbReference type="PANTHER" id="PTHR21600">
    <property type="entry name" value="MITOCHONDRIAL RNA PSEUDOURIDINE SYNTHASE"/>
    <property type="match status" value="1"/>
</dbReference>
<protein>
    <submittedName>
        <fullName evidence="3">Ribosomal large subunit pseudouridine synthase A</fullName>
        <ecNumber evidence="3">4.2.1.70</ecNumber>
    </submittedName>
</protein>
<feature type="domain" description="Pseudouridine synthase RsuA/RluA-like" evidence="2">
    <location>
        <begin position="368"/>
        <end position="515"/>
    </location>
</feature>
<dbReference type="InterPro" id="IPR050188">
    <property type="entry name" value="RluA_PseudoU_synthase"/>
</dbReference>
<dbReference type="Pfam" id="PF00849">
    <property type="entry name" value="PseudoU_synth_2"/>
    <property type="match status" value="1"/>
</dbReference>
<feature type="coiled-coil region" evidence="1">
    <location>
        <begin position="155"/>
        <end position="189"/>
    </location>
</feature>
<dbReference type="Gene3D" id="3.30.2350.10">
    <property type="entry name" value="Pseudouridine synthase"/>
    <property type="match status" value="1"/>
</dbReference>
<dbReference type="GO" id="GO:0140098">
    <property type="term" value="F:catalytic activity, acting on RNA"/>
    <property type="evidence" value="ECO:0007669"/>
    <property type="project" value="UniProtKB-ARBA"/>
</dbReference>
<sequence>MPSLENCFTPFKTDISGISIPEKFTFPIFYDPHELSLIATRELQEYLEQPQNWQHNFWNEKTGAGEAAGKMFGVLVVQNEKGELGYLSAFSGQIDGTMDIDPFVPAAYVEDFDKSYCDGQFKKFTKLSHQVTTLEQTPEYITALNHLQKLKKEALILLETQRKKHKLQSRELKAQLRQSSKTLDEQELKQLKALQHQQHLNQKFLYREYEIYLLEKQQPFQVIVDQYQSQMEALTTQRRQQSLDLQDWIFKQYDLLNANGERKNVLEIFNELNLGAPPASTGDCAAPKLLQYAFAKALKPIALAEFWWGGKSSKSQIRKHKQFYPACRSKCEPILGHMLQGLDVEDNPLLINPGLNKTMEVIYEDEAIIIVNKPEEFLSVPGKTIKDSVYSRLKELYPDATGPILVHRLDMSTSGILVATKNLEYYHFIQEQFINRTISKRYVALLSGVLENNEGMIELPLRVDLDNRPTQLVCYEYGKSARTKYQVLERREKETLVHFYPITGRTHQLRVHAAHASGLNAPIVGDDLYGTATNRLHLHAEFIKFIHPITHKAVSFKAPAPF</sequence>
<organism evidence="3 4">
    <name type="scientific">Nonlabens ulvanivorans</name>
    <name type="common">Persicivirga ulvanivorans</name>
    <dbReference type="NCBI Taxonomy" id="906888"/>
    <lineage>
        <taxon>Bacteria</taxon>
        <taxon>Pseudomonadati</taxon>
        <taxon>Bacteroidota</taxon>
        <taxon>Flavobacteriia</taxon>
        <taxon>Flavobacteriales</taxon>
        <taxon>Flavobacteriaceae</taxon>
        <taxon>Nonlabens</taxon>
    </lineage>
</organism>
<dbReference type="PANTHER" id="PTHR21600:SF89">
    <property type="entry name" value="RIBOSOMAL LARGE SUBUNIT PSEUDOURIDINE SYNTHASE A"/>
    <property type="match status" value="1"/>
</dbReference>
<reference evidence="3 4" key="1">
    <citation type="journal article" date="2014" name="Genome Announc.">
        <title>Draft Genome Sequences of Marine Flavobacterium Nonlabens Strains NR17, NR24, NR27, NR32, NR33, and Ara13.</title>
        <authorList>
            <person name="Nakanishi M."/>
            <person name="Meirelles P."/>
            <person name="Suzuki R."/>
            <person name="Takatani N."/>
            <person name="Mino S."/>
            <person name="Suda W."/>
            <person name="Oshima K."/>
            <person name="Hattori M."/>
            <person name="Ohkuma M."/>
            <person name="Hosokawa M."/>
            <person name="Miyashita K."/>
            <person name="Thompson F.L."/>
            <person name="Niwa A."/>
            <person name="Sawabe T."/>
            <person name="Sawabe T."/>
        </authorList>
    </citation>
    <scope>NUCLEOTIDE SEQUENCE [LARGE SCALE GENOMIC DNA]</scope>
    <source>
        <strain evidence="4">JCM19314</strain>
    </source>
</reference>
<dbReference type="CDD" id="cd02869">
    <property type="entry name" value="PseudoU_synth_RluA_like"/>
    <property type="match status" value="1"/>
</dbReference>
<dbReference type="AlphaFoldDB" id="A0A090R0P9"/>
<keyword evidence="1" id="KW-0175">Coiled coil</keyword>
<name>A0A090R0P9_NONUL</name>
<dbReference type="GO" id="GO:0009982">
    <property type="term" value="F:pseudouridine synthase activity"/>
    <property type="evidence" value="ECO:0007669"/>
    <property type="project" value="InterPro"/>
</dbReference>
<dbReference type="InterPro" id="IPR020103">
    <property type="entry name" value="PsdUridine_synth_cat_dom_sf"/>
</dbReference>
<dbReference type="EMBL" id="BBMM01000009">
    <property type="protein sequence ID" value="GAL01272.1"/>
    <property type="molecule type" value="Genomic_DNA"/>
</dbReference>
<dbReference type="Proteomes" id="UP000029226">
    <property type="component" value="Unassembled WGS sequence"/>
</dbReference>
<dbReference type="InterPro" id="IPR006224">
    <property type="entry name" value="PsdUridine_synth_RluA-like_CS"/>
</dbReference>
<comment type="caution">
    <text evidence="3">The sequence shown here is derived from an EMBL/GenBank/DDBJ whole genome shotgun (WGS) entry which is preliminary data.</text>
</comment>